<evidence type="ECO:0000313" key="2">
    <source>
        <dbReference type="EMBL" id="RJE19891.1"/>
    </source>
</evidence>
<protein>
    <submittedName>
        <fullName evidence="2">Uncharacterized protein</fullName>
    </submittedName>
</protein>
<proteinExistence type="predicted"/>
<evidence type="ECO:0000256" key="1">
    <source>
        <dbReference type="SAM" id="MobiDB-lite"/>
    </source>
</evidence>
<accession>A0A3A2ZS67</accession>
<dbReference type="OrthoDB" id="4199007at2759"/>
<keyword evidence="3" id="KW-1185">Reference proteome</keyword>
<dbReference type="EMBL" id="MVGC01000360">
    <property type="protein sequence ID" value="RJE19891.1"/>
    <property type="molecule type" value="Genomic_DNA"/>
</dbReference>
<reference evidence="3" key="1">
    <citation type="submission" date="2017-02" db="EMBL/GenBank/DDBJ databases">
        <authorList>
            <person name="Tafer H."/>
            <person name="Lopandic K."/>
        </authorList>
    </citation>
    <scope>NUCLEOTIDE SEQUENCE [LARGE SCALE GENOMIC DNA]</scope>
    <source>
        <strain evidence="3">CBS 366.77</strain>
    </source>
</reference>
<dbReference type="Proteomes" id="UP000266188">
    <property type="component" value="Unassembled WGS sequence"/>
</dbReference>
<organism evidence="2 3">
    <name type="scientific">Aspergillus sclerotialis</name>
    <dbReference type="NCBI Taxonomy" id="2070753"/>
    <lineage>
        <taxon>Eukaryota</taxon>
        <taxon>Fungi</taxon>
        <taxon>Dikarya</taxon>
        <taxon>Ascomycota</taxon>
        <taxon>Pezizomycotina</taxon>
        <taxon>Eurotiomycetes</taxon>
        <taxon>Eurotiomycetidae</taxon>
        <taxon>Eurotiales</taxon>
        <taxon>Aspergillaceae</taxon>
        <taxon>Aspergillus</taxon>
        <taxon>Aspergillus subgen. Polypaecilum</taxon>
    </lineage>
</organism>
<comment type="caution">
    <text evidence="2">The sequence shown here is derived from an EMBL/GenBank/DDBJ whole genome shotgun (WGS) entry which is preliminary data.</text>
</comment>
<evidence type="ECO:0000313" key="3">
    <source>
        <dbReference type="Proteomes" id="UP000266188"/>
    </source>
</evidence>
<feature type="compositionally biased region" description="Polar residues" evidence="1">
    <location>
        <begin position="27"/>
        <end position="60"/>
    </location>
</feature>
<dbReference type="AlphaFoldDB" id="A0A3A2ZS67"/>
<feature type="region of interest" description="Disordered" evidence="1">
    <location>
        <begin position="102"/>
        <end position="129"/>
    </location>
</feature>
<feature type="compositionally biased region" description="Acidic residues" evidence="1">
    <location>
        <begin position="103"/>
        <end position="129"/>
    </location>
</feature>
<feature type="region of interest" description="Disordered" evidence="1">
    <location>
        <begin position="24"/>
        <end position="61"/>
    </location>
</feature>
<gene>
    <name evidence="2" type="ORF">PHISCL_07782</name>
</gene>
<sequence>MGEPGFGKDSWESSSSAFSTFETSASQDSCYGSDETSVTSILSSTAPTSTVPSFASSPKTTLRPVLKPTLKSILKKECVSLPDDTESASGYDSDAEYEHSFFEENDDEDLYSSSGEDTDDMAEVPSDDESFDDSFIAFESMVRFDPEIQFIEAPEYTEDESPETETTFHELIERAQAFGHSLLEGGIPEYTNAGGATMGEPEEYTRDAMDLDKNLFAAYMNGIRGIADSNYTSQLRAHIDDIKSGRAETPFFDSDNAHGIYLDNVLNHVMGSFRNLVTKEELDELLVLIDKKIALQRQNEPPHEELEICNKTLLDKVASFLSERLGDGNVEIGPDELAFFTNGVAHSLGNVDTKAN</sequence>
<name>A0A3A2ZS67_9EURO</name>